<keyword evidence="5" id="KW-0044">Antibiotic</keyword>
<reference evidence="9" key="2">
    <citation type="submission" date="2025-08" db="UniProtKB">
        <authorList>
            <consortium name="Ensembl"/>
        </authorList>
    </citation>
    <scope>IDENTIFICATION</scope>
    <source>
        <strain evidence="9">Hereford</strain>
    </source>
</reference>
<name>G3MXI5_BOVIN</name>
<comment type="subcellular location">
    <subcellularLocation>
        <location evidence="1">Secreted</location>
    </subcellularLocation>
</comment>
<protein>
    <recommendedName>
        <fullName evidence="8">Beta-defensin-like domain-containing protein</fullName>
    </recommendedName>
</protein>
<keyword evidence="4" id="KW-0211">Defensin</keyword>
<evidence type="ECO:0000256" key="2">
    <source>
        <dbReference type="ARBA" id="ARBA00022525"/>
    </source>
</evidence>
<evidence type="ECO:0000256" key="4">
    <source>
        <dbReference type="ARBA" id="ARBA00022940"/>
    </source>
</evidence>
<dbReference type="InParanoid" id="G3MXI5"/>
<keyword evidence="3" id="KW-0929">Antimicrobial</keyword>
<evidence type="ECO:0000259" key="8">
    <source>
        <dbReference type="Pfam" id="PF00711"/>
    </source>
</evidence>
<dbReference type="FunFam" id="3.10.360.10:FF:000001">
    <property type="entry name" value="Beta-defensin 1"/>
    <property type="match status" value="1"/>
</dbReference>
<dbReference type="VEuPathDB" id="HostDB:ENSBTAG00000050575"/>
<dbReference type="GO" id="GO:0042056">
    <property type="term" value="F:chemoattractant activity"/>
    <property type="evidence" value="ECO:0000318"/>
    <property type="project" value="GO_Central"/>
</dbReference>
<reference evidence="9" key="1">
    <citation type="submission" date="2018-03" db="EMBL/GenBank/DDBJ databases">
        <title>ARS-UCD1.2.</title>
        <authorList>
            <person name="Rosen B.D."/>
            <person name="Bickhart D.M."/>
            <person name="Koren S."/>
            <person name="Schnabel R.D."/>
            <person name="Hall R."/>
            <person name="Zimin A."/>
            <person name="Dreischer C."/>
            <person name="Schultheiss S."/>
            <person name="Schroeder S.G."/>
            <person name="Elsik C.G."/>
            <person name="Couldrey C."/>
            <person name="Liu G.E."/>
            <person name="Van Tassell C.P."/>
            <person name="Phillippy A.M."/>
            <person name="Smith T.P.L."/>
            <person name="Medrano J.F."/>
        </authorList>
    </citation>
    <scope>NUCLEOTIDE SEQUENCE [LARGE SCALE GENOMIC DNA]</scope>
    <source>
        <strain evidence="9">Hereford</strain>
    </source>
</reference>
<dbReference type="Ensembl" id="ENSBTAT00000063120.3">
    <property type="protein sequence ID" value="ENSBTAP00000054252.3"/>
    <property type="gene ID" value="ENSBTAG00000050575.2"/>
</dbReference>
<dbReference type="PANTHER" id="PTHR20515:SF2">
    <property type="entry name" value="DEFENSIN BETA 4A"/>
    <property type="match status" value="1"/>
</dbReference>
<keyword evidence="10" id="KW-1185">Reference proteome</keyword>
<dbReference type="GeneTree" id="ENSGT00980000198743"/>
<feature type="chain" id="PRO_5042248361" description="Beta-defensin-like domain-containing protein" evidence="7">
    <location>
        <begin position="22"/>
        <end position="62"/>
    </location>
</feature>
<evidence type="ECO:0000256" key="7">
    <source>
        <dbReference type="SAM" id="SignalP"/>
    </source>
</evidence>
<dbReference type="InterPro" id="IPR001855">
    <property type="entry name" value="Defensin_beta-like"/>
</dbReference>
<dbReference type="FunCoup" id="G3MXI5">
    <property type="interactions" value="28"/>
</dbReference>
<keyword evidence="7" id="KW-0732">Signal</keyword>
<proteinExistence type="predicted"/>
<evidence type="ECO:0000313" key="9">
    <source>
        <dbReference type="Ensembl" id="ENSBTAP00000054252.3"/>
    </source>
</evidence>
<sequence>QFLHFQLHLFLLSQLHYLTDSMIRNPLSCCRNIGICVLIRCSGNMRQIGTCLGALVKCCRRW</sequence>
<dbReference type="Bgee" id="ENSBTAG00000050575">
    <property type="expression patterns" value="Expressed in caput epididymis and 33 other cell types or tissues"/>
</dbReference>
<dbReference type="AlphaFoldDB" id="G3MXI5"/>
<evidence type="ECO:0000313" key="10">
    <source>
        <dbReference type="Proteomes" id="UP000009136"/>
    </source>
</evidence>
<dbReference type="GO" id="GO:0042742">
    <property type="term" value="P:defense response to bacterium"/>
    <property type="evidence" value="ECO:0000318"/>
    <property type="project" value="GO_Central"/>
</dbReference>
<keyword evidence="2" id="KW-0964">Secreted</keyword>
<dbReference type="Gene3D" id="3.10.360.10">
    <property type="entry name" value="Antimicrobial Peptide, Beta-defensin 2, Chain A"/>
    <property type="match status" value="1"/>
</dbReference>
<evidence type="ECO:0000256" key="6">
    <source>
        <dbReference type="ARBA" id="ARBA00023157"/>
    </source>
</evidence>
<evidence type="ECO:0000256" key="1">
    <source>
        <dbReference type="ARBA" id="ARBA00004613"/>
    </source>
</evidence>
<dbReference type="GO" id="GO:0060326">
    <property type="term" value="P:cell chemotaxis"/>
    <property type="evidence" value="ECO:0000318"/>
    <property type="project" value="GO_Central"/>
</dbReference>
<feature type="domain" description="Beta-defensin-like" evidence="8">
    <location>
        <begin position="25"/>
        <end position="60"/>
    </location>
</feature>
<dbReference type="eggNOG" id="ENOG502SYUI">
    <property type="taxonomic scope" value="Eukaryota"/>
</dbReference>
<evidence type="ECO:0000256" key="3">
    <source>
        <dbReference type="ARBA" id="ARBA00022529"/>
    </source>
</evidence>
<dbReference type="PANTHER" id="PTHR20515">
    <property type="entry name" value="BETA-DEFENSIN"/>
    <property type="match status" value="1"/>
</dbReference>
<accession>G3MXI5</accession>
<feature type="signal peptide" evidence="7">
    <location>
        <begin position="1"/>
        <end position="21"/>
    </location>
</feature>
<organism evidence="9 10">
    <name type="scientific">Bos taurus</name>
    <name type="common">Bovine</name>
    <dbReference type="NCBI Taxonomy" id="9913"/>
    <lineage>
        <taxon>Eukaryota</taxon>
        <taxon>Metazoa</taxon>
        <taxon>Chordata</taxon>
        <taxon>Craniata</taxon>
        <taxon>Vertebrata</taxon>
        <taxon>Euteleostomi</taxon>
        <taxon>Mammalia</taxon>
        <taxon>Eutheria</taxon>
        <taxon>Laurasiatheria</taxon>
        <taxon>Artiodactyla</taxon>
        <taxon>Ruminantia</taxon>
        <taxon>Pecora</taxon>
        <taxon>Bovidae</taxon>
        <taxon>Bovinae</taxon>
        <taxon>Bos</taxon>
    </lineage>
</organism>
<dbReference type="Proteomes" id="UP000009136">
    <property type="component" value="Chromosome 27"/>
</dbReference>
<dbReference type="HOGENOM" id="CLU_189296_4_1_1"/>
<reference evidence="9" key="3">
    <citation type="submission" date="2025-09" db="UniProtKB">
        <authorList>
            <consortium name="Ensembl"/>
        </authorList>
    </citation>
    <scope>IDENTIFICATION</scope>
    <source>
        <strain evidence="9">Hereford</strain>
    </source>
</reference>
<dbReference type="Pfam" id="PF00711">
    <property type="entry name" value="Defensin_beta"/>
    <property type="match status" value="1"/>
</dbReference>
<dbReference type="SUPFAM" id="SSF57392">
    <property type="entry name" value="Defensin-like"/>
    <property type="match status" value="1"/>
</dbReference>
<keyword evidence="6" id="KW-1015">Disulfide bond</keyword>
<evidence type="ECO:0000256" key="5">
    <source>
        <dbReference type="ARBA" id="ARBA00023022"/>
    </source>
</evidence>
<dbReference type="GO" id="GO:0005615">
    <property type="term" value="C:extracellular space"/>
    <property type="evidence" value="ECO:0000318"/>
    <property type="project" value="GO_Central"/>
</dbReference>
<dbReference type="GO" id="GO:0031731">
    <property type="term" value="F:CCR6 chemokine receptor binding"/>
    <property type="evidence" value="ECO:0000318"/>
    <property type="project" value="GO_Central"/>
</dbReference>